<keyword evidence="1" id="KW-0812">Transmembrane</keyword>
<accession>A0A8S5NUJ6</accession>
<evidence type="ECO:0008006" key="3">
    <source>
        <dbReference type="Google" id="ProtNLM"/>
    </source>
</evidence>
<sequence>MLDKISTLIQSFSDFLGGFSKLNDVNDHSVTVFFKIILCTLGALFFGKLFLRDDLYDWVVTIAMKPNPISIAVVVGLAMIVYSIYAQRRIMAAVSIAIQQQKKQDKLKDKECYAQTSRIEEEANALTDYLRKSLNCDIVTIELMHNTEKYIGGYHKRFYDESFPSINTAEGVTFNYKDFQCIPTNIFPIIGHILKTKFKWFTSMDEVAEIDSGYAHILKETNCTALGMRAMKTSKNEDLGILTVTWRKGHEDRIPDLDIIQDMMTEVASKLEVLLDMSAYE</sequence>
<name>A0A8S5NUJ6_9CAUD</name>
<evidence type="ECO:0000313" key="2">
    <source>
        <dbReference type="EMBL" id="DAD98401.1"/>
    </source>
</evidence>
<feature type="transmembrane region" description="Helical" evidence="1">
    <location>
        <begin position="69"/>
        <end position="86"/>
    </location>
</feature>
<feature type="transmembrane region" description="Helical" evidence="1">
    <location>
        <begin position="30"/>
        <end position="49"/>
    </location>
</feature>
<organism evidence="2">
    <name type="scientific">CrAss-like virus sp. ctWDt29</name>
    <dbReference type="NCBI Taxonomy" id="2825836"/>
    <lineage>
        <taxon>Viruses</taxon>
        <taxon>Duplodnaviria</taxon>
        <taxon>Heunggongvirae</taxon>
        <taxon>Uroviricota</taxon>
        <taxon>Caudoviricetes</taxon>
        <taxon>Crassvirales</taxon>
    </lineage>
</organism>
<keyword evidence="1" id="KW-0472">Membrane</keyword>
<proteinExistence type="predicted"/>
<evidence type="ECO:0000256" key="1">
    <source>
        <dbReference type="SAM" id="Phobius"/>
    </source>
</evidence>
<reference evidence="2" key="1">
    <citation type="journal article" date="2021" name="Proc. Natl. Acad. Sci. U.S.A.">
        <title>A Catalog of Tens of Thousands of Viruses from Human Metagenomes Reveals Hidden Associations with Chronic Diseases.</title>
        <authorList>
            <person name="Tisza M.J."/>
            <person name="Buck C.B."/>
        </authorList>
    </citation>
    <scope>NUCLEOTIDE SEQUENCE</scope>
    <source>
        <strain evidence="2">CtWDt29</strain>
    </source>
</reference>
<keyword evidence="1" id="KW-1133">Transmembrane helix</keyword>
<protein>
    <recommendedName>
        <fullName evidence="3">GAF domain-containing protein</fullName>
    </recommendedName>
</protein>
<dbReference type="EMBL" id="BK015261">
    <property type="protein sequence ID" value="DAD98401.1"/>
    <property type="molecule type" value="Genomic_DNA"/>
</dbReference>